<protein>
    <submittedName>
        <fullName evidence="1">Uncharacterized protein</fullName>
    </submittedName>
</protein>
<name>A0A1D8N9Y9_YARLL</name>
<accession>A0A1D8N9Y9</accession>
<dbReference type="EMBL" id="CP017555">
    <property type="protein sequence ID" value="AOW02451.1"/>
    <property type="molecule type" value="Genomic_DNA"/>
</dbReference>
<organism evidence="1 2">
    <name type="scientific">Yarrowia lipolytica</name>
    <name type="common">Candida lipolytica</name>
    <dbReference type="NCBI Taxonomy" id="4952"/>
    <lineage>
        <taxon>Eukaryota</taxon>
        <taxon>Fungi</taxon>
        <taxon>Dikarya</taxon>
        <taxon>Ascomycota</taxon>
        <taxon>Saccharomycotina</taxon>
        <taxon>Dipodascomycetes</taxon>
        <taxon>Dipodascales</taxon>
        <taxon>Dipodascales incertae sedis</taxon>
        <taxon>Yarrowia</taxon>
    </lineage>
</organism>
<dbReference type="RefSeq" id="XP_068138335.1">
    <property type="nucleotide sequence ID" value="XM_068282234.1"/>
</dbReference>
<evidence type="ECO:0000313" key="1">
    <source>
        <dbReference type="EMBL" id="AOW02451.1"/>
    </source>
</evidence>
<proteinExistence type="predicted"/>
<dbReference type="AlphaFoldDB" id="A0A1D8N9Y9"/>
<dbReference type="GeneID" id="94582872"/>
<reference evidence="1 2" key="1">
    <citation type="journal article" date="2016" name="PLoS ONE">
        <title>Sequence Assembly of Yarrowia lipolytica Strain W29/CLIB89 Shows Transposable Element Diversity.</title>
        <authorList>
            <person name="Magnan C."/>
            <person name="Yu J."/>
            <person name="Chang I."/>
            <person name="Jahn E."/>
            <person name="Kanomata Y."/>
            <person name="Wu J."/>
            <person name="Zeller M."/>
            <person name="Oakes M."/>
            <person name="Baldi P."/>
            <person name="Sandmeyer S."/>
        </authorList>
    </citation>
    <scope>NUCLEOTIDE SEQUENCE [LARGE SCALE GENOMIC DNA]</scope>
    <source>
        <strain evidence="2">CLIB89(W29)</strain>
    </source>
</reference>
<dbReference type="Proteomes" id="UP000182444">
    <property type="component" value="Chromosome 1C"/>
</dbReference>
<dbReference type="VEuPathDB" id="FungiDB:YALI1_C09195g"/>
<evidence type="ECO:0000313" key="2">
    <source>
        <dbReference type="Proteomes" id="UP000182444"/>
    </source>
</evidence>
<gene>
    <name evidence="1" type="ORF">YALI1_C09195g</name>
</gene>
<sequence length="105" mass="11587">MSRLGRPRLSYIPQGSISVFCRRVWGLIVYQRILGRDAWGLNCGLIEKLVSAIDPWKDLRSTECLLGPFLCRHPAHLYVLLLVCLLGVGPVSANKLLGSQPATAT</sequence>